<evidence type="ECO:0000313" key="9">
    <source>
        <dbReference type="Proteomes" id="UP000216446"/>
    </source>
</evidence>
<dbReference type="PANTHER" id="PTHR32338:SF10">
    <property type="entry name" value="N-ACETYL-GAMMA-GLUTAMYL-PHOSPHATE REDUCTASE, CHLOROPLASTIC-RELATED"/>
    <property type="match status" value="1"/>
</dbReference>
<accession>A0A259U1R0</accession>
<evidence type="ECO:0000256" key="2">
    <source>
        <dbReference type="ARBA" id="ARBA00022605"/>
    </source>
</evidence>
<keyword evidence="1 5" id="KW-0055">Arginine biosynthesis</keyword>
<dbReference type="InParanoid" id="A0A259U1R0"/>
<dbReference type="Pfam" id="PF01118">
    <property type="entry name" value="Semialdhyde_dh"/>
    <property type="match status" value="1"/>
</dbReference>
<evidence type="ECO:0000259" key="7">
    <source>
        <dbReference type="SMART" id="SM00859"/>
    </source>
</evidence>
<comment type="function">
    <text evidence="5">Catalyzes the NADPH-dependent reduction of N-acetyl-5-glutamyl phosphate to yield N-acetyl-L-glutamate 5-semialdehyde.</text>
</comment>
<dbReference type="EMBL" id="MQWB01000001">
    <property type="protein sequence ID" value="OZC03983.1"/>
    <property type="molecule type" value="Genomic_DNA"/>
</dbReference>
<dbReference type="CDD" id="cd23934">
    <property type="entry name" value="AGPR_1_C"/>
    <property type="match status" value="1"/>
</dbReference>
<feature type="domain" description="Semialdehyde dehydrogenase NAD-binding" evidence="7">
    <location>
        <begin position="7"/>
        <end position="146"/>
    </location>
</feature>
<dbReference type="RefSeq" id="WP_094549958.1">
    <property type="nucleotide sequence ID" value="NZ_MQWB01000001.1"/>
</dbReference>
<comment type="similarity">
    <text evidence="5">Belongs to the NAGSA dehydrogenase family. Type 1 subfamily.</text>
</comment>
<dbReference type="InterPro" id="IPR000534">
    <property type="entry name" value="Semialdehyde_DH_NAD-bd"/>
</dbReference>
<keyword evidence="5" id="KW-0963">Cytoplasm</keyword>
<evidence type="ECO:0000256" key="4">
    <source>
        <dbReference type="ARBA" id="ARBA00023002"/>
    </source>
</evidence>
<dbReference type="GO" id="GO:0051287">
    <property type="term" value="F:NAD binding"/>
    <property type="evidence" value="ECO:0007669"/>
    <property type="project" value="InterPro"/>
</dbReference>
<comment type="pathway">
    <text evidence="5">Amino-acid biosynthesis; L-arginine biosynthesis; N(2)-acetyl-L-ornithine from L-glutamate: step 3/4.</text>
</comment>
<dbReference type="NCBIfam" id="TIGR01850">
    <property type="entry name" value="argC"/>
    <property type="match status" value="1"/>
</dbReference>
<dbReference type="OrthoDB" id="9801289at2"/>
<reference evidence="8 9" key="1">
    <citation type="submission" date="2016-11" db="EMBL/GenBank/DDBJ databases">
        <title>Study of marine rhodopsin-containing bacteria.</title>
        <authorList>
            <person name="Yoshizawa S."/>
            <person name="Kumagai Y."/>
            <person name="Kogure K."/>
        </authorList>
    </citation>
    <scope>NUCLEOTIDE SEQUENCE [LARGE SCALE GENOMIC DNA]</scope>
    <source>
        <strain evidence="8 9">SG-29</strain>
    </source>
</reference>
<keyword evidence="4 5" id="KW-0560">Oxidoreductase</keyword>
<protein>
    <recommendedName>
        <fullName evidence="5">N-acetyl-gamma-glutamyl-phosphate reductase</fullName>
        <shortName evidence="5">AGPR</shortName>
        <ecNumber evidence="5">1.2.1.38</ecNumber>
    </recommendedName>
    <alternativeName>
        <fullName evidence="5">N-acetyl-glutamate semialdehyde dehydrogenase</fullName>
        <shortName evidence="5">NAGSA dehydrogenase</shortName>
    </alternativeName>
</protein>
<dbReference type="AlphaFoldDB" id="A0A259U1R0"/>
<dbReference type="InterPro" id="IPR036291">
    <property type="entry name" value="NAD(P)-bd_dom_sf"/>
</dbReference>
<comment type="caution">
    <text evidence="8">The sequence shown here is derived from an EMBL/GenBank/DDBJ whole genome shotgun (WGS) entry which is preliminary data.</text>
</comment>
<gene>
    <name evidence="5" type="primary">argC</name>
    <name evidence="8" type="ORF">BSZ36_13925</name>
</gene>
<dbReference type="GO" id="GO:0003942">
    <property type="term" value="F:N-acetyl-gamma-glutamyl-phosphate reductase activity"/>
    <property type="evidence" value="ECO:0007669"/>
    <property type="project" value="UniProtKB-UniRule"/>
</dbReference>
<dbReference type="GO" id="GO:0005737">
    <property type="term" value="C:cytoplasm"/>
    <property type="evidence" value="ECO:0007669"/>
    <property type="project" value="UniProtKB-SubCell"/>
</dbReference>
<dbReference type="SUPFAM" id="SSF55347">
    <property type="entry name" value="Glyceraldehyde-3-phosphate dehydrogenase-like, C-terminal domain"/>
    <property type="match status" value="1"/>
</dbReference>
<dbReference type="Gene3D" id="3.30.360.10">
    <property type="entry name" value="Dihydrodipicolinate Reductase, domain 2"/>
    <property type="match status" value="1"/>
</dbReference>
<evidence type="ECO:0000256" key="6">
    <source>
        <dbReference type="PROSITE-ProRule" id="PRU10010"/>
    </source>
</evidence>
<keyword evidence="3 5" id="KW-0521">NADP</keyword>
<dbReference type="PROSITE" id="PS01224">
    <property type="entry name" value="ARGC"/>
    <property type="match status" value="1"/>
</dbReference>
<organism evidence="8 9">
    <name type="scientific">Rubricoccus marinus</name>
    <dbReference type="NCBI Taxonomy" id="716817"/>
    <lineage>
        <taxon>Bacteria</taxon>
        <taxon>Pseudomonadati</taxon>
        <taxon>Rhodothermota</taxon>
        <taxon>Rhodothermia</taxon>
        <taxon>Rhodothermales</taxon>
        <taxon>Rubricoccaceae</taxon>
        <taxon>Rubricoccus</taxon>
    </lineage>
</organism>
<comment type="catalytic activity">
    <reaction evidence="5">
        <text>N-acetyl-L-glutamate 5-semialdehyde + phosphate + NADP(+) = N-acetyl-L-glutamyl 5-phosphate + NADPH + H(+)</text>
        <dbReference type="Rhea" id="RHEA:21588"/>
        <dbReference type="ChEBI" id="CHEBI:15378"/>
        <dbReference type="ChEBI" id="CHEBI:29123"/>
        <dbReference type="ChEBI" id="CHEBI:43474"/>
        <dbReference type="ChEBI" id="CHEBI:57783"/>
        <dbReference type="ChEBI" id="CHEBI:57936"/>
        <dbReference type="ChEBI" id="CHEBI:58349"/>
        <dbReference type="EC" id="1.2.1.38"/>
    </reaction>
</comment>
<proteinExistence type="inferred from homology"/>
<dbReference type="Proteomes" id="UP000216446">
    <property type="component" value="Unassembled WGS sequence"/>
</dbReference>
<comment type="subcellular location">
    <subcellularLocation>
        <location evidence="5">Cytoplasm</location>
    </subcellularLocation>
</comment>
<dbReference type="PANTHER" id="PTHR32338">
    <property type="entry name" value="N-ACETYL-GAMMA-GLUTAMYL-PHOSPHATE REDUCTASE, CHLOROPLASTIC-RELATED-RELATED"/>
    <property type="match status" value="1"/>
</dbReference>
<feature type="active site" evidence="5 6">
    <location>
        <position position="154"/>
    </location>
</feature>
<evidence type="ECO:0000313" key="8">
    <source>
        <dbReference type="EMBL" id="OZC03983.1"/>
    </source>
</evidence>
<dbReference type="SMART" id="SM00859">
    <property type="entry name" value="Semialdhyde_dh"/>
    <property type="match status" value="1"/>
</dbReference>
<dbReference type="CDD" id="cd17895">
    <property type="entry name" value="AGPR_1_N"/>
    <property type="match status" value="1"/>
</dbReference>
<keyword evidence="2 5" id="KW-0028">Amino-acid biosynthesis</keyword>
<dbReference type="UniPathway" id="UPA00068">
    <property type="reaction ID" value="UER00108"/>
</dbReference>
<evidence type="ECO:0000256" key="3">
    <source>
        <dbReference type="ARBA" id="ARBA00022857"/>
    </source>
</evidence>
<sequence>MTHDLKCIAILHGAGYAGGELAALLLRHPHVEIAAVTSRSHAGEPLAKAHARLRGTTDLTFTAPEALDPSGVDAVVVCAEHGKGAAAVHALREAGFEGLIVDLSADHRLAQEAYDATYPAPHPHPEQIADAVYGLAEVNRDAIPGATLVANPGCFATAMALALWPLAGRAGTAHITAFTGASGSGARPSPTTHFPTRDGNARAYRPFAHRHQPEVEQVVGDAMQIQFVPVSAPWTRGIWGTAHVALDAPLAPDAVATLYQEAYSGARFVRLSPEGLPELLPVVGTPFCDIGWVSDGDALVVGFALDNLLKGAASQAVQNLNLALGLPETAGLLP</sequence>
<dbReference type="InterPro" id="IPR000706">
    <property type="entry name" value="AGPR_type-1"/>
</dbReference>
<dbReference type="HAMAP" id="MF_00150">
    <property type="entry name" value="ArgC_type1"/>
    <property type="match status" value="1"/>
</dbReference>
<evidence type="ECO:0000256" key="1">
    <source>
        <dbReference type="ARBA" id="ARBA00022571"/>
    </source>
</evidence>
<dbReference type="GO" id="GO:0006526">
    <property type="term" value="P:L-arginine biosynthetic process"/>
    <property type="evidence" value="ECO:0007669"/>
    <property type="project" value="UniProtKB-UniRule"/>
</dbReference>
<dbReference type="InterPro" id="IPR023013">
    <property type="entry name" value="AGPR_AS"/>
</dbReference>
<dbReference type="SUPFAM" id="SSF51735">
    <property type="entry name" value="NAD(P)-binding Rossmann-fold domains"/>
    <property type="match status" value="1"/>
</dbReference>
<dbReference type="InterPro" id="IPR050085">
    <property type="entry name" value="AGPR"/>
</dbReference>
<dbReference type="Pfam" id="PF22698">
    <property type="entry name" value="Semialdhyde_dhC_1"/>
    <property type="match status" value="1"/>
</dbReference>
<dbReference type="Gene3D" id="3.40.50.720">
    <property type="entry name" value="NAD(P)-binding Rossmann-like Domain"/>
    <property type="match status" value="1"/>
</dbReference>
<evidence type="ECO:0000256" key="5">
    <source>
        <dbReference type="HAMAP-Rule" id="MF_00150"/>
    </source>
</evidence>
<name>A0A259U1R0_9BACT</name>
<dbReference type="EC" id="1.2.1.38" evidence="5"/>
<keyword evidence="9" id="KW-1185">Reference proteome</keyword>
<dbReference type="GO" id="GO:0070401">
    <property type="term" value="F:NADP+ binding"/>
    <property type="evidence" value="ECO:0007669"/>
    <property type="project" value="InterPro"/>
</dbReference>
<dbReference type="FunCoup" id="A0A259U1R0">
    <property type="interactions" value="303"/>
</dbReference>
<dbReference type="InterPro" id="IPR058924">
    <property type="entry name" value="AGPR_dimerisation_dom"/>
</dbReference>